<evidence type="ECO:0000313" key="8">
    <source>
        <dbReference type="Proteomes" id="UP000001593"/>
    </source>
</evidence>
<gene>
    <name evidence="7" type="ORF">NEMVEDRAFT_v1g95059</name>
</gene>
<evidence type="ECO:0000256" key="5">
    <source>
        <dbReference type="ARBA" id="ARBA00023242"/>
    </source>
</evidence>
<dbReference type="AlphaFoldDB" id="A7RVU7"/>
<keyword evidence="3" id="KW-0238">DNA-binding</keyword>
<keyword evidence="4" id="KW-0804">Transcription</keyword>
<keyword evidence="2" id="KW-0805">Transcription regulation</keyword>
<evidence type="ECO:0000256" key="4">
    <source>
        <dbReference type="ARBA" id="ARBA00023163"/>
    </source>
</evidence>
<keyword evidence="6" id="KW-0812">Transmembrane</keyword>
<sequence length="594" mass="66684">MGLKWFVNIILVIGVLVRIFVFGEPVTRPNSERATLFWRHKNKADIALSQGSNLVAAEHLEVCLRVLGRPTPHTKLDVFCGVVWHCLRHALHRLGVGRRLASSGLQVLFRQINQDIHCEYDKLNAQAAAVVCQRLLQMHLTGDAPRSYWRACFLGLSAINLAENAGNYVSTQLKSQMYVTTAMQLQQELPNSLCFLSRYFLMRARDTYSEAGSVAHPAMQWLFHPLGHEFIVNCKLPCREGQAMWASVTNKANPIENISQKFKESLLEDIFAGLAFPCSGHLSSNKDQPLSWHGPESELHLLHECYSPSSMGGCSVDVLMSSIADGCDHGRDEVAEWWAALGLVALHWLRGEEEAAKSFYSTVDHLPKSLLLSENPIPKALFQAFNARRIILHAESLTRERLKESGKLCDKASIYLMQSIELASLHHTNRMQELAQLLCCDWLLATRTDIWEISLDVVSRRNCLGLIGFQHDLESLRTIAHAQKAALPRVYLYEAVARLMTDANPARTLQLLQRAGTRQAFNQSACGALRNDCVTGERERAIALLMACRHLPTPYLSAPGQRKGMLLEAASCLEKMCDKRTLKRCKQILLSLKE</sequence>
<dbReference type="GO" id="GO:0000978">
    <property type="term" value="F:RNA polymerase II cis-regulatory region sequence-specific DNA binding"/>
    <property type="evidence" value="ECO:0000318"/>
    <property type="project" value="GO_Central"/>
</dbReference>
<dbReference type="HOGENOM" id="CLU_008042_1_1_1"/>
<dbReference type="GO" id="GO:0000981">
    <property type="term" value="F:DNA-binding transcription factor activity, RNA polymerase II-specific"/>
    <property type="evidence" value="ECO:0000318"/>
    <property type="project" value="GO_Central"/>
</dbReference>
<evidence type="ECO:0000313" key="7">
    <source>
        <dbReference type="EMBL" id="EDO44449.1"/>
    </source>
</evidence>
<dbReference type="PANTHER" id="PTHR46062:SF1">
    <property type="entry name" value="LP12374P"/>
    <property type="match status" value="1"/>
</dbReference>
<keyword evidence="5" id="KW-0539">Nucleus</keyword>
<keyword evidence="8" id="KW-1185">Reference proteome</keyword>
<comment type="subcellular location">
    <subcellularLocation>
        <location evidence="1">Nucleus</location>
    </subcellularLocation>
</comment>
<evidence type="ECO:0000256" key="6">
    <source>
        <dbReference type="SAM" id="Phobius"/>
    </source>
</evidence>
<protein>
    <recommendedName>
        <fullName evidence="9">Sterol regulatory element-binding protein 1</fullName>
    </recommendedName>
</protein>
<dbReference type="InParanoid" id="A7RVU7"/>
<dbReference type="GO" id="GO:0005634">
    <property type="term" value="C:nucleus"/>
    <property type="evidence" value="ECO:0000318"/>
    <property type="project" value="GO_Central"/>
</dbReference>
<reference evidence="7 8" key="1">
    <citation type="journal article" date="2007" name="Science">
        <title>Sea anemone genome reveals ancestral eumetazoan gene repertoire and genomic organization.</title>
        <authorList>
            <person name="Putnam N.H."/>
            <person name="Srivastava M."/>
            <person name="Hellsten U."/>
            <person name="Dirks B."/>
            <person name="Chapman J."/>
            <person name="Salamov A."/>
            <person name="Terry A."/>
            <person name="Shapiro H."/>
            <person name="Lindquist E."/>
            <person name="Kapitonov V.V."/>
            <person name="Jurka J."/>
            <person name="Genikhovich G."/>
            <person name="Grigoriev I.V."/>
            <person name="Lucas S.M."/>
            <person name="Steele R.E."/>
            <person name="Finnerty J.R."/>
            <person name="Technau U."/>
            <person name="Martindale M.Q."/>
            <person name="Rokhsar D.S."/>
        </authorList>
    </citation>
    <scope>NUCLEOTIDE SEQUENCE [LARGE SCALE GENOMIC DNA]</scope>
    <source>
        <strain evidence="8">CH2 X CH6</strain>
    </source>
</reference>
<accession>A7RVU7</accession>
<dbReference type="EMBL" id="DS469544">
    <property type="protein sequence ID" value="EDO44449.1"/>
    <property type="molecule type" value="Genomic_DNA"/>
</dbReference>
<proteinExistence type="predicted"/>
<dbReference type="eggNOG" id="KOG2588">
    <property type="taxonomic scope" value="Eukaryota"/>
</dbReference>
<dbReference type="Proteomes" id="UP000001593">
    <property type="component" value="Unassembled WGS sequence"/>
</dbReference>
<keyword evidence="6" id="KW-1133">Transmembrane helix</keyword>
<name>A7RVU7_NEMVE</name>
<evidence type="ECO:0000256" key="2">
    <source>
        <dbReference type="ARBA" id="ARBA00023015"/>
    </source>
</evidence>
<evidence type="ECO:0008006" key="9">
    <source>
        <dbReference type="Google" id="ProtNLM"/>
    </source>
</evidence>
<dbReference type="PhylomeDB" id="A7RVU7"/>
<keyword evidence="6" id="KW-0472">Membrane</keyword>
<organism evidence="7 8">
    <name type="scientific">Nematostella vectensis</name>
    <name type="common">Starlet sea anemone</name>
    <dbReference type="NCBI Taxonomy" id="45351"/>
    <lineage>
        <taxon>Eukaryota</taxon>
        <taxon>Metazoa</taxon>
        <taxon>Cnidaria</taxon>
        <taxon>Anthozoa</taxon>
        <taxon>Hexacorallia</taxon>
        <taxon>Actiniaria</taxon>
        <taxon>Edwardsiidae</taxon>
        <taxon>Nematostella</taxon>
    </lineage>
</organism>
<feature type="transmembrane region" description="Helical" evidence="6">
    <location>
        <begin position="5"/>
        <end position="23"/>
    </location>
</feature>
<dbReference type="PANTHER" id="PTHR46062">
    <property type="entry name" value="STEROL REGULATORY ELEMENT-BINDING PROTEIN"/>
    <property type="match status" value="1"/>
</dbReference>
<evidence type="ECO:0000256" key="1">
    <source>
        <dbReference type="ARBA" id="ARBA00004123"/>
    </source>
</evidence>
<dbReference type="GO" id="GO:0006357">
    <property type="term" value="P:regulation of transcription by RNA polymerase II"/>
    <property type="evidence" value="ECO:0000318"/>
    <property type="project" value="GO_Central"/>
</dbReference>
<evidence type="ECO:0000256" key="3">
    <source>
        <dbReference type="ARBA" id="ARBA00023125"/>
    </source>
</evidence>
<dbReference type="STRING" id="45351.A7RVU7"/>
<dbReference type="OMA" id="SLWIGRW"/>